<keyword evidence="2" id="KW-0217">Developmental protein</keyword>
<dbReference type="GO" id="GO:0000981">
    <property type="term" value="F:DNA-binding transcription factor activity, RNA polymerase II-specific"/>
    <property type="evidence" value="ECO:0007669"/>
    <property type="project" value="TreeGrafter"/>
</dbReference>
<accession>A0A5J5CLA2</accession>
<keyword evidence="5" id="KW-0805">Transcription regulation</keyword>
<gene>
    <name evidence="11" type="ORF">FQN60_003084</name>
</gene>
<dbReference type="PANTHER" id="PTHR19290">
    <property type="entry name" value="BASIC HELIX-LOOP-HELIX PROTEIN NEUROGENIN-RELATED"/>
    <property type="match status" value="1"/>
</dbReference>
<dbReference type="GO" id="GO:0045944">
    <property type="term" value="P:positive regulation of transcription by RNA polymerase II"/>
    <property type="evidence" value="ECO:0007669"/>
    <property type="project" value="TreeGrafter"/>
</dbReference>
<proteinExistence type="predicted"/>
<dbReference type="InterPro" id="IPR022575">
    <property type="entry name" value="NeuroD_DUF"/>
</dbReference>
<dbReference type="InterPro" id="IPR036638">
    <property type="entry name" value="HLH_DNA-bd_sf"/>
</dbReference>
<dbReference type="FunFam" id="4.10.280.10:FF:000006">
    <property type="entry name" value="Neurogenic differentiation factor"/>
    <property type="match status" value="1"/>
</dbReference>
<comment type="subunit">
    <text evidence="1">Efficient DNA binding requires dimerization with another bHLH protein.</text>
</comment>
<evidence type="ECO:0000256" key="7">
    <source>
        <dbReference type="ARBA" id="ARBA00023163"/>
    </source>
</evidence>
<keyword evidence="6" id="KW-0238">DNA-binding</keyword>
<dbReference type="SUPFAM" id="SSF47459">
    <property type="entry name" value="HLH, helix-loop-helix DNA-binding domain"/>
    <property type="match status" value="1"/>
</dbReference>
<dbReference type="PROSITE" id="PS50888">
    <property type="entry name" value="BHLH"/>
    <property type="match status" value="1"/>
</dbReference>
<comment type="caution">
    <text evidence="11">The sequence shown here is derived from an EMBL/GenBank/DDBJ whole genome shotgun (WGS) entry which is preliminary data.</text>
</comment>
<dbReference type="Pfam" id="PF12533">
    <property type="entry name" value="Neuro_bHLH"/>
    <property type="match status" value="1"/>
</dbReference>
<evidence type="ECO:0000313" key="12">
    <source>
        <dbReference type="Proteomes" id="UP000327493"/>
    </source>
</evidence>
<feature type="compositionally biased region" description="Basic and acidic residues" evidence="9">
    <location>
        <begin position="56"/>
        <end position="68"/>
    </location>
</feature>
<dbReference type="AlphaFoldDB" id="A0A5J5CLA2"/>
<feature type="region of interest" description="Disordered" evidence="9">
    <location>
        <begin position="110"/>
        <end position="198"/>
    </location>
</feature>
<keyword evidence="3" id="KW-0221">Differentiation</keyword>
<protein>
    <recommendedName>
        <fullName evidence="10">BHLH domain-containing protein</fullName>
    </recommendedName>
</protein>
<evidence type="ECO:0000256" key="3">
    <source>
        <dbReference type="ARBA" id="ARBA00022782"/>
    </source>
</evidence>
<dbReference type="GO" id="GO:0007423">
    <property type="term" value="P:sensory organ development"/>
    <property type="evidence" value="ECO:0007669"/>
    <property type="project" value="TreeGrafter"/>
</dbReference>
<dbReference type="InterPro" id="IPR011598">
    <property type="entry name" value="bHLH_dom"/>
</dbReference>
<evidence type="ECO:0000256" key="8">
    <source>
        <dbReference type="ARBA" id="ARBA00023242"/>
    </source>
</evidence>
<feature type="domain" description="BHLH" evidence="10">
    <location>
        <begin position="192"/>
        <end position="244"/>
    </location>
</feature>
<keyword evidence="8" id="KW-0539">Nucleus</keyword>
<evidence type="ECO:0000256" key="6">
    <source>
        <dbReference type="ARBA" id="ARBA00023125"/>
    </source>
</evidence>
<feature type="compositionally biased region" description="Basic residues" evidence="9">
    <location>
        <begin position="172"/>
        <end position="183"/>
    </location>
</feature>
<evidence type="ECO:0000256" key="5">
    <source>
        <dbReference type="ARBA" id="ARBA00023015"/>
    </source>
</evidence>
<evidence type="ECO:0000256" key="2">
    <source>
        <dbReference type="ARBA" id="ARBA00022473"/>
    </source>
</evidence>
<feature type="compositionally biased region" description="Basic and acidic residues" evidence="9">
    <location>
        <begin position="111"/>
        <end position="125"/>
    </location>
</feature>
<sequence length="446" mass="49422">MASPSPPGEASLCECGRMSITGSHVMALANDVPAIWAWHQSWYQQQQQQQQQTEQGGKRGERGVRAEHSASPAEASVQVVLLATMLSRLFSEVLPDVQRLAADWVADNENDQCKDKDGEHEPCHLEDDDDDEDLDEPLEGSSRAESEMAGDDDEDDEAEEGECDGENSGDKPKKRGPKKRKMTAARVERSKVRRMKANARERTRMHDLNSALDNLRKVVPCYSKTQKLSKIETLRLAKNYILALGEILRNGKRPDVVAYVQMLCKGLSQPTTNLVAGCLQLNTRNFLTEPCSDGARFHMPSSPFSVHPYSYRCSRISSPHYQPGSSALNVRSHSYAPGYEAVYPPGGTSPDYSSPDYEAPHSPPVCLNGGMTGRQQEPSEADRNYHYSMHYSGLTTSRPSHSIPFGPSGAPRSGGAHSENIPPFHDVHLHHDRAPPYEDLNAFFHN</sequence>
<feature type="compositionally biased region" description="Acidic residues" evidence="9">
    <location>
        <begin position="148"/>
        <end position="167"/>
    </location>
</feature>
<evidence type="ECO:0000256" key="4">
    <source>
        <dbReference type="ARBA" id="ARBA00022902"/>
    </source>
</evidence>
<evidence type="ECO:0000256" key="1">
    <source>
        <dbReference type="ARBA" id="ARBA00011571"/>
    </source>
</evidence>
<keyword evidence="7" id="KW-0804">Transcription</keyword>
<dbReference type="Pfam" id="PF00010">
    <property type="entry name" value="HLH"/>
    <property type="match status" value="1"/>
</dbReference>
<dbReference type="GO" id="GO:0046983">
    <property type="term" value="F:protein dimerization activity"/>
    <property type="evidence" value="ECO:0007669"/>
    <property type="project" value="InterPro"/>
</dbReference>
<evidence type="ECO:0000259" key="10">
    <source>
        <dbReference type="PROSITE" id="PS50888"/>
    </source>
</evidence>
<evidence type="ECO:0000313" key="11">
    <source>
        <dbReference type="EMBL" id="KAA8581503.1"/>
    </source>
</evidence>
<dbReference type="GO" id="GO:0005634">
    <property type="term" value="C:nucleus"/>
    <property type="evidence" value="ECO:0007669"/>
    <property type="project" value="TreeGrafter"/>
</dbReference>
<organism evidence="11 12">
    <name type="scientific">Etheostoma spectabile</name>
    <name type="common">orangethroat darter</name>
    <dbReference type="NCBI Taxonomy" id="54343"/>
    <lineage>
        <taxon>Eukaryota</taxon>
        <taxon>Metazoa</taxon>
        <taxon>Chordata</taxon>
        <taxon>Craniata</taxon>
        <taxon>Vertebrata</taxon>
        <taxon>Euteleostomi</taxon>
        <taxon>Actinopterygii</taxon>
        <taxon>Neopterygii</taxon>
        <taxon>Teleostei</taxon>
        <taxon>Neoteleostei</taxon>
        <taxon>Acanthomorphata</taxon>
        <taxon>Eupercaria</taxon>
        <taxon>Perciformes</taxon>
        <taxon>Percoidei</taxon>
        <taxon>Percidae</taxon>
        <taxon>Etheostomatinae</taxon>
        <taxon>Etheostoma</taxon>
    </lineage>
</organism>
<name>A0A5J5CLA2_9PERO</name>
<dbReference type="Proteomes" id="UP000327493">
    <property type="component" value="Chromosome 21"/>
</dbReference>
<feature type="compositionally biased region" description="Acidic residues" evidence="9">
    <location>
        <begin position="126"/>
        <end position="138"/>
    </location>
</feature>
<dbReference type="GO" id="GO:0061564">
    <property type="term" value="P:axon development"/>
    <property type="evidence" value="ECO:0007669"/>
    <property type="project" value="TreeGrafter"/>
</dbReference>
<keyword evidence="4" id="KW-0524">Neurogenesis</keyword>
<dbReference type="SMART" id="SM00353">
    <property type="entry name" value="HLH"/>
    <property type="match status" value="1"/>
</dbReference>
<dbReference type="Gene3D" id="4.10.280.10">
    <property type="entry name" value="Helix-loop-helix DNA-binding domain"/>
    <property type="match status" value="1"/>
</dbReference>
<feature type="region of interest" description="Disordered" evidence="9">
    <location>
        <begin position="44"/>
        <end position="74"/>
    </location>
</feature>
<dbReference type="InterPro" id="IPR050359">
    <property type="entry name" value="bHLH_transcription_factors"/>
</dbReference>
<dbReference type="EMBL" id="VOFY01000021">
    <property type="protein sequence ID" value="KAA8581503.1"/>
    <property type="molecule type" value="Genomic_DNA"/>
</dbReference>
<dbReference type="GO" id="GO:0070888">
    <property type="term" value="F:E-box binding"/>
    <property type="evidence" value="ECO:0007669"/>
    <property type="project" value="TreeGrafter"/>
</dbReference>
<reference evidence="11 12" key="1">
    <citation type="submission" date="2019-08" db="EMBL/GenBank/DDBJ databases">
        <title>A chromosome-level genome assembly, high-density linkage maps, and genome scans reveal the genomic architecture of hybrid incompatibilities underlying speciation via character displacement in darters (Percidae: Etheostominae).</title>
        <authorList>
            <person name="Moran R.L."/>
            <person name="Catchen J.M."/>
            <person name="Fuller R.C."/>
        </authorList>
    </citation>
    <scope>NUCLEOTIDE SEQUENCE [LARGE SCALE GENOMIC DNA]</scope>
    <source>
        <strain evidence="11">EspeVRDwgs_2016</strain>
        <tissue evidence="11">Muscle</tissue>
    </source>
</reference>
<keyword evidence="12" id="KW-1185">Reference proteome</keyword>
<dbReference type="PANTHER" id="PTHR19290:SF83">
    <property type="entry name" value="NEUROGENIC DIFFERENTIATION FACTOR 2"/>
    <property type="match status" value="1"/>
</dbReference>
<evidence type="ECO:0000256" key="9">
    <source>
        <dbReference type="SAM" id="MobiDB-lite"/>
    </source>
</evidence>